<dbReference type="CDD" id="cd21153">
    <property type="entry name" value="PUA_RlmI"/>
    <property type="match status" value="1"/>
</dbReference>
<dbReference type="PANTHER" id="PTHR42873:SF1">
    <property type="entry name" value="S-ADENOSYLMETHIONINE-DEPENDENT METHYLTRANSFERASE DOMAIN-CONTAINING PROTEIN"/>
    <property type="match status" value="1"/>
</dbReference>
<evidence type="ECO:0000256" key="3">
    <source>
        <dbReference type="ARBA" id="ARBA00022603"/>
    </source>
</evidence>
<keyword evidence="5" id="KW-0949">S-adenosyl-L-methionine</keyword>
<dbReference type="InterPro" id="IPR029063">
    <property type="entry name" value="SAM-dependent_MTases_sf"/>
</dbReference>
<dbReference type="CDD" id="cd02440">
    <property type="entry name" value="AdoMet_MTases"/>
    <property type="match status" value="1"/>
</dbReference>
<evidence type="ECO:0000313" key="10">
    <source>
        <dbReference type="Proteomes" id="UP000719942"/>
    </source>
</evidence>
<dbReference type="InterPro" id="IPR041532">
    <property type="entry name" value="RlmI-like_PUA"/>
</dbReference>
<dbReference type="InterPro" id="IPR019614">
    <property type="entry name" value="SAM-dep_methyl-trfase"/>
</dbReference>
<accession>A0ABS7DKX7</accession>
<evidence type="ECO:0000256" key="2">
    <source>
        <dbReference type="ARBA" id="ARBA00022490"/>
    </source>
</evidence>
<dbReference type="CDD" id="cd11572">
    <property type="entry name" value="RlmI_M_like"/>
    <property type="match status" value="1"/>
</dbReference>
<reference evidence="9 10" key="1">
    <citation type="submission" date="2021-03" db="EMBL/GenBank/DDBJ databases">
        <title>Caproiciproducens sp. nov. isolated from feces of cow.</title>
        <authorList>
            <person name="Choi J.-Y."/>
        </authorList>
    </citation>
    <scope>NUCLEOTIDE SEQUENCE [LARGE SCALE GENOMIC DNA]</scope>
    <source>
        <strain evidence="9 10">AGMB10547</strain>
    </source>
</reference>
<feature type="domain" description="RlmI-like PUA" evidence="8">
    <location>
        <begin position="10"/>
        <end position="73"/>
    </location>
</feature>
<dbReference type="EMBL" id="JAGFNZ010000001">
    <property type="protein sequence ID" value="MBW7571761.1"/>
    <property type="molecule type" value="Genomic_DNA"/>
</dbReference>
<keyword evidence="3 9" id="KW-0489">Methyltransferase</keyword>
<dbReference type="Pfam" id="PF10672">
    <property type="entry name" value="Methyltrans_SAM"/>
    <property type="match status" value="1"/>
</dbReference>
<dbReference type="GO" id="GO:0008168">
    <property type="term" value="F:methyltransferase activity"/>
    <property type="evidence" value="ECO:0007669"/>
    <property type="project" value="UniProtKB-KW"/>
</dbReference>
<evidence type="ECO:0000259" key="7">
    <source>
        <dbReference type="Pfam" id="PF10672"/>
    </source>
</evidence>
<dbReference type="PANTHER" id="PTHR42873">
    <property type="entry name" value="RIBOSOMAL RNA LARGE SUBUNIT METHYLTRANSFERASE"/>
    <property type="match status" value="1"/>
</dbReference>
<dbReference type="SUPFAM" id="SSF53335">
    <property type="entry name" value="S-adenosyl-L-methionine-dependent methyltransferases"/>
    <property type="match status" value="1"/>
</dbReference>
<dbReference type="InterPro" id="IPR036974">
    <property type="entry name" value="PUA_sf"/>
</dbReference>
<comment type="caution">
    <text evidence="9">The sequence shown here is derived from an EMBL/GenBank/DDBJ whole genome shotgun (WGS) entry which is preliminary data.</text>
</comment>
<dbReference type="InterPro" id="IPR015947">
    <property type="entry name" value="PUA-like_sf"/>
</dbReference>
<evidence type="ECO:0000259" key="8">
    <source>
        <dbReference type="Pfam" id="PF17785"/>
    </source>
</evidence>
<dbReference type="SUPFAM" id="SSF88697">
    <property type="entry name" value="PUA domain-like"/>
    <property type="match status" value="1"/>
</dbReference>
<evidence type="ECO:0000256" key="4">
    <source>
        <dbReference type="ARBA" id="ARBA00022679"/>
    </source>
</evidence>
<dbReference type="Gene3D" id="3.40.50.150">
    <property type="entry name" value="Vaccinia Virus protein VP39"/>
    <property type="match status" value="1"/>
</dbReference>
<dbReference type="Gene3D" id="3.30.750.80">
    <property type="entry name" value="RNA methyltransferase domain (HRMD) like"/>
    <property type="match status" value="1"/>
</dbReference>
<evidence type="ECO:0000256" key="5">
    <source>
        <dbReference type="ARBA" id="ARBA00022691"/>
    </source>
</evidence>
<name>A0ABS7DKX7_9FIRM</name>
<protein>
    <submittedName>
        <fullName evidence="9">Class I SAM-dependent rRNA methyltransferase</fullName>
    </submittedName>
</protein>
<evidence type="ECO:0000313" key="9">
    <source>
        <dbReference type="EMBL" id="MBW7571761.1"/>
    </source>
</evidence>
<organism evidence="9 10">
    <name type="scientific">Caproiciproducens faecalis</name>
    <dbReference type="NCBI Taxonomy" id="2820301"/>
    <lineage>
        <taxon>Bacteria</taxon>
        <taxon>Bacillati</taxon>
        <taxon>Bacillota</taxon>
        <taxon>Clostridia</taxon>
        <taxon>Eubacteriales</taxon>
        <taxon>Acutalibacteraceae</taxon>
        <taxon>Caproiciproducens</taxon>
    </lineage>
</organism>
<evidence type="ECO:0000256" key="6">
    <source>
        <dbReference type="ARBA" id="ARBA00038091"/>
    </source>
</evidence>
<keyword evidence="10" id="KW-1185">Reference proteome</keyword>
<comment type="subcellular location">
    <subcellularLocation>
        <location evidence="1">Cytoplasm</location>
    </subcellularLocation>
</comment>
<evidence type="ECO:0000256" key="1">
    <source>
        <dbReference type="ARBA" id="ARBA00004496"/>
    </source>
</evidence>
<keyword evidence="2" id="KW-0963">Cytoplasm</keyword>
<sequence length="409" mass="46439">MKQNRTYPKIILTRKAENSIQSGHPWVYNTEILKIEGAYENGALVDVFSIREKYLGTGFINDHSKIRIRLISRSANDVFDEAFFERRLRHAWEYRKTVMGDDVSCCRIIFGEADLFPGLTVDRFNNILVAQTLSLGMEKLKPVLFPLLCKILKEDGQNINGVYERNDVAIRELEGMQQNKSFFPIAGLETPQTTQTTITENGIEYAVDFENGQKTGFFLDQKYNRQAVAKISRGKRVLDCFTHTGSFALNAAKGGAEHVHAVDISADAVAMAEENAKRNQLQEKMSFQTANVFDLLPQMPMGKKDGYDLIVLDPPAFTKSRQTVDHAMKGYKEINLRAMKLLPRGGYLATCSCSHFMTEELFRSMLRSAAFDAQVSLSQIEARQQSPDHPILWSVPETNYLKFYIFQIT</sequence>
<dbReference type="Proteomes" id="UP000719942">
    <property type="component" value="Unassembled WGS sequence"/>
</dbReference>
<keyword evidence="4" id="KW-0808">Transferase</keyword>
<dbReference type="Pfam" id="PF17785">
    <property type="entry name" value="PUA_3"/>
    <property type="match status" value="1"/>
</dbReference>
<gene>
    <name evidence="9" type="ORF">J5W02_02940</name>
</gene>
<proteinExistence type="inferred from homology"/>
<dbReference type="PROSITE" id="PS50890">
    <property type="entry name" value="PUA"/>
    <property type="match status" value="1"/>
</dbReference>
<dbReference type="Gene3D" id="2.30.130.10">
    <property type="entry name" value="PUA domain"/>
    <property type="match status" value="1"/>
</dbReference>
<comment type="similarity">
    <text evidence="6">Belongs to the methyltransferase superfamily. RlmI family.</text>
</comment>
<feature type="domain" description="S-adenosylmethionine-dependent methyltransferase" evidence="7">
    <location>
        <begin position="197"/>
        <end position="390"/>
    </location>
</feature>
<dbReference type="GO" id="GO:0032259">
    <property type="term" value="P:methylation"/>
    <property type="evidence" value="ECO:0007669"/>
    <property type="project" value="UniProtKB-KW"/>
</dbReference>
<dbReference type="RefSeq" id="WP_219964147.1">
    <property type="nucleotide sequence ID" value="NZ_JAGFNZ010000001.1"/>
</dbReference>